<dbReference type="Pfam" id="PF02257">
    <property type="entry name" value="RFX_DNA_binding"/>
    <property type="match status" value="1"/>
</dbReference>
<dbReference type="InterPro" id="IPR003150">
    <property type="entry name" value="DNA-bd_RFX"/>
</dbReference>
<proteinExistence type="predicted"/>
<dbReference type="Proteomes" id="UP000663829">
    <property type="component" value="Unassembled WGS sequence"/>
</dbReference>
<dbReference type="EMBL" id="CAJOBC010005197">
    <property type="protein sequence ID" value="CAF3855229.1"/>
    <property type="molecule type" value="Genomic_DNA"/>
</dbReference>
<comment type="subcellular location">
    <subcellularLocation>
        <location evidence="1">Nucleus</location>
    </subcellularLocation>
</comment>
<dbReference type="Proteomes" id="UP000681722">
    <property type="component" value="Unassembled WGS sequence"/>
</dbReference>
<organism evidence="8 10">
    <name type="scientific">Didymodactylos carnosus</name>
    <dbReference type="NCBI Taxonomy" id="1234261"/>
    <lineage>
        <taxon>Eukaryota</taxon>
        <taxon>Metazoa</taxon>
        <taxon>Spiralia</taxon>
        <taxon>Gnathifera</taxon>
        <taxon>Rotifera</taxon>
        <taxon>Eurotatoria</taxon>
        <taxon>Bdelloidea</taxon>
        <taxon>Philodinida</taxon>
        <taxon>Philodinidae</taxon>
        <taxon>Didymodactylos</taxon>
    </lineage>
</organism>
<dbReference type="Pfam" id="PF25340">
    <property type="entry name" value="BCD_RFX"/>
    <property type="match status" value="1"/>
</dbReference>
<feature type="region of interest" description="Disordered" evidence="6">
    <location>
        <begin position="360"/>
        <end position="385"/>
    </location>
</feature>
<dbReference type="GO" id="GO:0000981">
    <property type="term" value="F:DNA-binding transcription factor activity, RNA polymerase II-specific"/>
    <property type="evidence" value="ECO:0007669"/>
    <property type="project" value="TreeGrafter"/>
</dbReference>
<dbReference type="GO" id="GO:0005634">
    <property type="term" value="C:nucleus"/>
    <property type="evidence" value="ECO:0007669"/>
    <property type="project" value="UniProtKB-SubCell"/>
</dbReference>
<evidence type="ECO:0000256" key="5">
    <source>
        <dbReference type="ARBA" id="ARBA00023242"/>
    </source>
</evidence>
<evidence type="ECO:0000256" key="4">
    <source>
        <dbReference type="ARBA" id="ARBA00023163"/>
    </source>
</evidence>
<dbReference type="FunFam" id="1.10.10.10:FF:000017">
    <property type="entry name" value="transcription factor RFX3 isoform X1"/>
    <property type="match status" value="1"/>
</dbReference>
<dbReference type="PROSITE" id="PS51526">
    <property type="entry name" value="RFX_DBD"/>
    <property type="match status" value="1"/>
</dbReference>
<evidence type="ECO:0000259" key="7">
    <source>
        <dbReference type="PROSITE" id="PS51526"/>
    </source>
</evidence>
<dbReference type="InterPro" id="IPR039779">
    <property type="entry name" value="RFX-like"/>
</dbReference>
<feature type="domain" description="RFX-type winged-helix" evidence="7">
    <location>
        <begin position="258"/>
        <end position="333"/>
    </location>
</feature>
<sequence length="910" mass="101151">MEDTCLVFVYLSSCTISPSSSKLSSCSVASQGARIVSSSSSGAPAQYVLQTTNSGNNESQGSGRVIIATAHTAPSQSLISTTTIKTQNTNGQGQVPYVVENSGQFVQQSQTSTASNGGPVQFQFNSSNGTLYTGRNSFFQTPPNQQVDTSIDFHLDEPCYMYQDHNGHTVATASSDIEENSSYEPQYLSESIQQQINSVQQPQQQHKDGPAYFTVKSSSSDDAFNHSVLQCAPGYFIPTGLDQGSQPLTHTTRASPATVQWLVDNFEPAEGCSLRRSTLYSFYLQHCSEQKLEPVNPASFGKLIRSVFLGLRTRRLGTRGNSKYHYYGIRVKSTSTLNQFSDEHGELIFRGQHHFPTIKKRRSTSHDTSLSPPENKPTICSTQNRSYSSHTSSILCESEIKADQQQQYTSETSGTNIFESIQINLSTILTTGVTHDDLKRFEDLYKGHCLKLFDVITNLQFTSVEPIWLNFWQSSLASSQSDVQNSNPFSNIQFHNLCSMVQVQDFIRLCDYQLYQQLVKRLITDILSPMPGPITQSIRNFGKGLDSSLQTAIAHMPERLKMIKLTIVNIFATTLRRYTSLNHLAQAAKAVLNNASQVQQMLQDLNKVDFRNVQEQASWVCECDDVVVQRLEIEFKQQLQSQVTLEGWAQWLDTVVTNILKPCHNSPTTTHDSQTYIKMAKQFLLNCSMVIRDLTLRSAASFGSFHLIRLLYDEYMFYLIEHKIAEYMEKTPIEIMAESVLQSKLNIHDDVGQSSSAQIVQTNSAPFSTTANSTTGSNGIESTINIERRNIMAHKVALVVKKTPQIDDNNSTGTMSGGQNQAKIATSVFKGTPSVQVLSLNALSTTDESNTTGGSTIILNSLLKPSFVTTPVLQRPILIEGENKGQELQLITKRLKSEHERPETVTVVER</sequence>
<dbReference type="EMBL" id="CAJNOQ010005197">
    <property type="protein sequence ID" value="CAF1089717.1"/>
    <property type="molecule type" value="Genomic_DNA"/>
</dbReference>
<gene>
    <name evidence="8" type="ORF">GPM918_LOCUS18194</name>
    <name evidence="9" type="ORF">SRO942_LOCUS18191</name>
</gene>
<keyword evidence="5" id="KW-0539">Nucleus</keyword>
<feature type="compositionally biased region" description="Polar residues" evidence="6">
    <location>
        <begin position="366"/>
        <end position="385"/>
    </location>
</feature>
<dbReference type="PANTHER" id="PTHR12619:SF33">
    <property type="entry name" value="RFX, ISOFORM H"/>
    <property type="match status" value="1"/>
</dbReference>
<evidence type="ECO:0000313" key="8">
    <source>
        <dbReference type="EMBL" id="CAF1089717.1"/>
    </source>
</evidence>
<keyword evidence="3" id="KW-0238">DNA-binding</keyword>
<keyword evidence="10" id="KW-1185">Reference proteome</keyword>
<reference evidence="8" key="1">
    <citation type="submission" date="2021-02" db="EMBL/GenBank/DDBJ databases">
        <authorList>
            <person name="Nowell W R."/>
        </authorList>
    </citation>
    <scope>NUCLEOTIDE SEQUENCE</scope>
</reference>
<dbReference type="Gene3D" id="1.10.10.10">
    <property type="entry name" value="Winged helix-like DNA-binding domain superfamily/Winged helix DNA-binding domain"/>
    <property type="match status" value="1"/>
</dbReference>
<name>A0A814NCR5_9BILA</name>
<dbReference type="OrthoDB" id="10056949at2759"/>
<comment type="caution">
    <text evidence="8">The sequence shown here is derived from an EMBL/GenBank/DDBJ whole genome shotgun (WGS) entry which is preliminary data.</text>
</comment>
<dbReference type="GO" id="GO:0000978">
    <property type="term" value="F:RNA polymerase II cis-regulatory region sequence-specific DNA binding"/>
    <property type="evidence" value="ECO:0007669"/>
    <property type="project" value="TreeGrafter"/>
</dbReference>
<evidence type="ECO:0000256" key="6">
    <source>
        <dbReference type="SAM" id="MobiDB-lite"/>
    </source>
</evidence>
<keyword evidence="4" id="KW-0804">Transcription</keyword>
<evidence type="ECO:0000313" key="9">
    <source>
        <dbReference type="EMBL" id="CAF3855229.1"/>
    </source>
</evidence>
<dbReference type="AlphaFoldDB" id="A0A814NCR5"/>
<dbReference type="SUPFAM" id="SSF46785">
    <property type="entry name" value="Winged helix' DNA-binding domain"/>
    <property type="match status" value="1"/>
</dbReference>
<evidence type="ECO:0000256" key="3">
    <source>
        <dbReference type="ARBA" id="ARBA00023125"/>
    </source>
</evidence>
<evidence type="ECO:0000313" key="10">
    <source>
        <dbReference type="Proteomes" id="UP000663829"/>
    </source>
</evidence>
<evidence type="ECO:0000256" key="2">
    <source>
        <dbReference type="ARBA" id="ARBA00023015"/>
    </source>
</evidence>
<dbReference type="PANTHER" id="PTHR12619">
    <property type="entry name" value="RFX TRANSCRIPTION FACTOR FAMILY"/>
    <property type="match status" value="1"/>
</dbReference>
<dbReference type="InterPro" id="IPR057321">
    <property type="entry name" value="RFX1-4/6/8-like_BCD"/>
</dbReference>
<dbReference type="InterPro" id="IPR036390">
    <property type="entry name" value="WH_DNA-bd_sf"/>
</dbReference>
<accession>A0A814NCR5</accession>
<keyword evidence="2" id="KW-0805">Transcription regulation</keyword>
<protein>
    <recommendedName>
        <fullName evidence="7">RFX-type winged-helix domain-containing protein</fullName>
    </recommendedName>
</protein>
<evidence type="ECO:0000256" key="1">
    <source>
        <dbReference type="ARBA" id="ARBA00004123"/>
    </source>
</evidence>
<dbReference type="InterPro" id="IPR036388">
    <property type="entry name" value="WH-like_DNA-bd_sf"/>
</dbReference>